<dbReference type="EMBL" id="CAJNJQ010003184">
    <property type="protein sequence ID" value="CAE7193463.1"/>
    <property type="molecule type" value="Genomic_DNA"/>
</dbReference>
<dbReference type="PANTHER" id="PTHR37534:SF46">
    <property type="entry name" value="ZN(II)2CYS6 TRANSCRIPTION FACTOR (EUROFUNG)"/>
    <property type="match status" value="1"/>
</dbReference>
<feature type="non-terminal residue" evidence="3">
    <location>
        <position position="1"/>
    </location>
</feature>
<comment type="caution">
    <text evidence="3">The sequence shown here is derived from an EMBL/GenBank/DDBJ whole genome shotgun (WGS) entry which is preliminary data.</text>
</comment>
<name>A0A8H3E2T6_9AGAM</name>
<sequence>MLESLLVSYNPAESPSFSETEAIFQQRLTEAGTRVESTRSLDRQYATKAMLLTLRWVWTLVEVGPLSSVLRFMQLAAPIFRRACPGPLDGLVNLPDLFTTGSSDLRHYGHWDIIFGVLTGRPMFFRYAVNFTSEAPESLFLLAKAPDLRSVLGVPDRLSMTLARMNGLYEDFGSHVPSQIVNELEQEIEHIRLPSGPSTEPPLSIRRATIQQCWFQAALIYLYMGLRAGYSTDAEVVKVQTRFIRILESVKPRRNTDLFLVFPMFILGLATTHRDERDMIRRRMLGVSECSRPGRMGNDFIRMLANVWSKDRPVVWRDLRQACWEVA</sequence>
<dbReference type="AlphaFoldDB" id="A0A8H3E2T6"/>
<evidence type="ECO:0000313" key="3">
    <source>
        <dbReference type="EMBL" id="CAE7193463.1"/>
    </source>
</evidence>
<evidence type="ECO:0000256" key="2">
    <source>
        <dbReference type="ARBA" id="ARBA00023242"/>
    </source>
</evidence>
<reference evidence="3" key="1">
    <citation type="submission" date="2021-01" db="EMBL/GenBank/DDBJ databases">
        <authorList>
            <person name="Kaushik A."/>
        </authorList>
    </citation>
    <scope>NUCLEOTIDE SEQUENCE</scope>
    <source>
        <strain evidence="3">AG5</strain>
    </source>
</reference>
<dbReference type="PANTHER" id="PTHR37534">
    <property type="entry name" value="TRANSCRIPTIONAL ACTIVATOR PROTEIN UGA3"/>
    <property type="match status" value="1"/>
</dbReference>
<protein>
    <submittedName>
        <fullName evidence="3">Uncharacterized protein</fullName>
    </submittedName>
</protein>
<dbReference type="GO" id="GO:0005634">
    <property type="term" value="C:nucleus"/>
    <property type="evidence" value="ECO:0007669"/>
    <property type="project" value="UniProtKB-SubCell"/>
</dbReference>
<organism evidence="3 4">
    <name type="scientific">Rhizoctonia solani</name>
    <dbReference type="NCBI Taxonomy" id="456999"/>
    <lineage>
        <taxon>Eukaryota</taxon>
        <taxon>Fungi</taxon>
        <taxon>Dikarya</taxon>
        <taxon>Basidiomycota</taxon>
        <taxon>Agaricomycotina</taxon>
        <taxon>Agaricomycetes</taxon>
        <taxon>Cantharellales</taxon>
        <taxon>Ceratobasidiaceae</taxon>
        <taxon>Rhizoctonia</taxon>
    </lineage>
</organism>
<keyword evidence="2" id="KW-0539">Nucleus</keyword>
<gene>
    <name evidence="3" type="ORF">RDB_LOCUS130236</name>
</gene>
<dbReference type="Proteomes" id="UP000663827">
    <property type="component" value="Unassembled WGS sequence"/>
</dbReference>
<evidence type="ECO:0000313" key="4">
    <source>
        <dbReference type="Proteomes" id="UP000663827"/>
    </source>
</evidence>
<comment type="subcellular location">
    <subcellularLocation>
        <location evidence="1">Nucleus</location>
    </subcellularLocation>
</comment>
<dbReference type="InterPro" id="IPR021858">
    <property type="entry name" value="Fun_TF"/>
</dbReference>
<accession>A0A8H3E2T6</accession>
<dbReference type="Pfam" id="PF11951">
    <property type="entry name" value="Fungal_trans_2"/>
    <property type="match status" value="1"/>
</dbReference>
<proteinExistence type="predicted"/>
<evidence type="ECO:0000256" key="1">
    <source>
        <dbReference type="ARBA" id="ARBA00004123"/>
    </source>
</evidence>